<evidence type="ECO:0000256" key="8">
    <source>
        <dbReference type="RuleBase" id="RU003404"/>
    </source>
</evidence>
<feature type="transmembrane region" description="Helical" evidence="8">
    <location>
        <begin position="206"/>
        <end position="227"/>
    </location>
</feature>
<dbReference type="GO" id="GO:0008137">
    <property type="term" value="F:NADH dehydrogenase (ubiquinone) activity"/>
    <property type="evidence" value="ECO:0007669"/>
    <property type="project" value="UniProtKB-EC"/>
</dbReference>
<comment type="function">
    <text evidence="8">Core subunit of the mitochondrial membrane respiratory chain NADH dehydrogenase (Complex I) which catalyzes electron transfer from NADH through the respiratory chain, using ubiquinone as an electron acceptor. Essential for the catalytic activity and assembly of complex I.</text>
</comment>
<evidence type="ECO:0000313" key="11">
    <source>
        <dbReference type="EMBL" id="AJJ48417.1"/>
    </source>
</evidence>
<accession>A0A0C4ZTR7</accession>
<evidence type="ECO:0000256" key="4">
    <source>
        <dbReference type="ARBA" id="ARBA00022692"/>
    </source>
</evidence>
<keyword evidence="4 8" id="KW-0812">Transmembrane</keyword>
<reference evidence="11" key="1">
    <citation type="journal article" date="2015" name="BMC Evol. Biol.">
        <title>Positive selection in development and growth rate regulation genes involved in species divergence of the genus Radix.</title>
        <authorList>
            <person name="Feldmeyer B."/>
            <person name="Greshake B."/>
            <person name="Funke E."/>
            <person name="Ebersberger I."/>
            <person name="Pfenninger M."/>
        </authorList>
    </citation>
    <scope>NUCLEOTIDE SEQUENCE</scope>
    <source>
        <strain evidence="11">ZUE</strain>
    </source>
</reference>
<evidence type="ECO:0000256" key="6">
    <source>
        <dbReference type="ARBA" id="ARBA00023136"/>
    </source>
</evidence>
<protein>
    <recommendedName>
        <fullName evidence="3 8">NADH-ubiquinone oxidoreductase chain 5</fullName>
        <ecNumber evidence="2 8">7.1.1.2</ecNumber>
    </recommendedName>
</protein>
<feature type="transmembrane region" description="Helical" evidence="8">
    <location>
        <begin position="6"/>
        <end position="26"/>
    </location>
</feature>
<keyword evidence="8" id="KW-0813">Transport</keyword>
<dbReference type="GO" id="GO:0042773">
    <property type="term" value="P:ATP synthesis coupled electron transport"/>
    <property type="evidence" value="ECO:0007669"/>
    <property type="project" value="InterPro"/>
</dbReference>
<feature type="transmembrane region" description="Helical" evidence="8">
    <location>
        <begin position="327"/>
        <end position="349"/>
    </location>
</feature>
<keyword evidence="8" id="KW-0520">NAD</keyword>
<comment type="catalytic activity">
    <reaction evidence="7 8">
        <text>a ubiquinone + NADH + 5 H(+)(in) = a ubiquinol + NAD(+) + 4 H(+)(out)</text>
        <dbReference type="Rhea" id="RHEA:29091"/>
        <dbReference type="Rhea" id="RHEA-COMP:9565"/>
        <dbReference type="Rhea" id="RHEA-COMP:9566"/>
        <dbReference type="ChEBI" id="CHEBI:15378"/>
        <dbReference type="ChEBI" id="CHEBI:16389"/>
        <dbReference type="ChEBI" id="CHEBI:17976"/>
        <dbReference type="ChEBI" id="CHEBI:57540"/>
        <dbReference type="ChEBI" id="CHEBI:57945"/>
        <dbReference type="EC" id="7.1.1.2"/>
    </reaction>
</comment>
<dbReference type="EMBL" id="KP098540">
    <property type="protein sequence ID" value="AJJ48417.1"/>
    <property type="molecule type" value="Genomic_DNA"/>
</dbReference>
<dbReference type="GO" id="GO:0015990">
    <property type="term" value="P:electron transport coupled proton transport"/>
    <property type="evidence" value="ECO:0007669"/>
    <property type="project" value="TreeGrafter"/>
</dbReference>
<feature type="transmembrane region" description="Helical" evidence="8">
    <location>
        <begin position="292"/>
        <end position="315"/>
    </location>
</feature>
<keyword evidence="6 8" id="KW-0472">Membrane</keyword>
<dbReference type="GeneID" id="23624832"/>
<feature type="domain" description="NADH-Ubiquinone oxidoreductase (complex I) chain 5 N-terminal" evidence="10">
    <location>
        <begin position="38"/>
        <end position="86"/>
    </location>
</feature>
<feature type="transmembrane region" description="Helical" evidence="8">
    <location>
        <begin position="449"/>
        <end position="466"/>
    </location>
</feature>
<dbReference type="CTD" id="4540"/>
<evidence type="ECO:0000259" key="10">
    <source>
        <dbReference type="Pfam" id="PF00662"/>
    </source>
</evidence>
<geneLocation type="mitochondrion" evidence="11"/>
<feature type="transmembrane region" description="Helical" evidence="8">
    <location>
        <begin position="409"/>
        <end position="429"/>
    </location>
</feature>
<feature type="transmembrane region" description="Helical" evidence="8">
    <location>
        <begin position="473"/>
        <end position="493"/>
    </location>
</feature>
<feature type="transmembrane region" description="Helical" evidence="8">
    <location>
        <begin position="165"/>
        <end position="185"/>
    </location>
</feature>
<feature type="transmembrane region" description="Helical" evidence="8">
    <location>
        <begin position="264"/>
        <end position="286"/>
    </location>
</feature>
<dbReference type="EC" id="7.1.1.2" evidence="2 8"/>
<feature type="transmembrane region" description="Helical" evidence="8">
    <location>
        <begin position="239"/>
        <end position="257"/>
    </location>
</feature>
<feature type="transmembrane region" description="Helical" evidence="8">
    <location>
        <begin position="108"/>
        <end position="127"/>
    </location>
</feature>
<dbReference type="Pfam" id="PF00662">
    <property type="entry name" value="Proton_antipo_N"/>
    <property type="match status" value="1"/>
</dbReference>
<dbReference type="InterPro" id="IPR001516">
    <property type="entry name" value="Proton_antipo_N"/>
</dbReference>
<name>A0A0C4ZTR7_9GAST</name>
<keyword evidence="8 11" id="KW-0496">Mitochondrion</keyword>
<evidence type="ECO:0000256" key="1">
    <source>
        <dbReference type="ARBA" id="ARBA00004141"/>
    </source>
</evidence>
<feature type="transmembrane region" description="Helical" evidence="8">
    <location>
        <begin position="530"/>
        <end position="547"/>
    </location>
</feature>
<sequence length="549" mass="61333">MNRSKLQFSILLFCFSLMCCYLSLIFINKTTVLEIEFLSVGSVFFTMTLILDKISLSFSMIVTLISSCVFMFSTKYMEEDEFHWRFTWILLSFVVSMNFLIFSGSLFFLLLGWDGLGITSFALIIYYQSKDSLYAGFQTLLVNRLGDVIIVSSSFFYVILGQFSFSLLSLSMSMLILVLTLAALTKSAQFPFSSWLPAAMAAPTPVSALVHSSTLVTAGIYMIIRFSVNLPLSQESCSILLFCGAITCLLGGSAAIFENDLKKIVALSTLSQLGVMVFCLGLGLPMLSLFHLYAHALFKALLFLAAGSILMSSFGNQDIRMLGSAGISMPLCLVMFNISSLCLIGAPFMSAFFSKHLILEKMFMSNINSFSVVLMCLATMMTATYVMRSLKSICWSMSSLKLISINNSISIYIPMIILGVLSIFFGKMFKALDLSLLEVVFVTKISSTWINLLTLLGLLFGVIFLGRIKSFTLSSLFFLSPLYQNMPMLFAPISKSLNYLDYGWLEVSPMMNKLVNIINKSSVLFNWPNFLSLNRISWITLLLFVYFNF</sequence>
<comment type="similarity">
    <text evidence="8">Belongs to the complex I subunit 5 family.</text>
</comment>
<dbReference type="AlphaFoldDB" id="A0A0C4ZTR7"/>
<evidence type="ECO:0000259" key="9">
    <source>
        <dbReference type="Pfam" id="PF00361"/>
    </source>
</evidence>
<dbReference type="PANTHER" id="PTHR42829:SF2">
    <property type="entry name" value="NADH-UBIQUINONE OXIDOREDUCTASE CHAIN 5"/>
    <property type="match status" value="1"/>
</dbReference>
<keyword evidence="8" id="KW-0830">Ubiquinone</keyword>
<dbReference type="PRINTS" id="PR01434">
    <property type="entry name" value="NADHDHGNASE5"/>
</dbReference>
<keyword evidence="5 8" id="KW-1133">Transmembrane helix</keyword>
<evidence type="ECO:0000256" key="7">
    <source>
        <dbReference type="ARBA" id="ARBA00049551"/>
    </source>
</evidence>
<dbReference type="RefSeq" id="YP_009122502.1">
    <property type="nucleotide sequence ID" value="NC_026538.1"/>
</dbReference>
<evidence type="ECO:0000256" key="5">
    <source>
        <dbReference type="ARBA" id="ARBA00022989"/>
    </source>
</evidence>
<feature type="transmembrane region" description="Helical" evidence="8">
    <location>
        <begin position="57"/>
        <end position="74"/>
    </location>
</feature>
<feature type="transmembrane region" description="Helical" evidence="8">
    <location>
        <begin position="139"/>
        <end position="159"/>
    </location>
</feature>
<feature type="domain" description="NADH:quinone oxidoreductase/Mrp antiporter transmembrane" evidence="9">
    <location>
        <begin position="103"/>
        <end position="378"/>
    </location>
</feature>
<dbReference type="GO" id="GO:0016020">
    <property type="term" value="C:membrane"/>
    <property type="evidence" value="ECO:0007669"/>
    <property type="project" value="UniProtKB-SubCell"/>
</dbReference>
<dbReference type="Pfam" id="PF00361">
    <property type="entry name" value="Proton_antipo_M"/>
    <property type="match status" value="1"/>
</dbReference>
<dbReference type="PANTHER" id="PTHR42829">
    <property type="entry name" value="NADH-UBIQUINONE OXIDOREDUCTASE CHAIN 5"/>
    <property type="match status" value="1"/>
</dbReference>
<comment type="subcellular location">
    <subcellularLocation>
        <location evidence="1">Membrane</location>
        <topology evidence="1">Multi-pass membrane protein</topology>
    </subcellularLocation>
</comment>
<proteinExistence type="inferred from homology"/>
<evidence type="ECO:0000256" key="3">
    <source>
        <dbReference type="ARBA" id="ARBA00021096"/>
    </source>
</evidence>
<dbReference type="InterPro" id="IPR003945">
    <property type="entry name" value="NU5C-like"/>
</dbReference>
<feature type="transmembrane region" description="Helical" evidence="8">
    <location>
        <begin position="369"/>
        <end position="388"/>
    </location>
</feature>
<feature type="transmembrane region" description="Helical" evidence="8">
    <location>
        <begin position="86"/>
        <end position="102"/>
    </location>
</feature>
<gene>
    <name evidence="11" type="primary">ND5</name>
</gene>
<organism evidence="11">
    <name type="scientific">Radix auricularia</name>
    <dbReference type="NCBI Taxonomy" id="52793"/>
    <lineage>
        <taxon>Eukaryota</taxon>
        <taxon>Metazoa</taxon>
        <taxon>Spiralia</taxon>
        <taxon>Lophotrochozoa</taxon>
        <taxon>Mollusca</taxon>
        <taxon>Gastropoda</taxon>
        <taxon>Heterobranchia</taxon>
        <taxon>Euthyneura</taxon>
        <taxon>Panpulmonata</taxon>
        <taxon>Hygrophila</taxon>
        <taxon>Lymnaeoidea</taxon>
        <taxon>Lymnaeidae</taxon>
        <taxon>Radix</taxon>
    </lineage>
</organism>
<dbReference type="InterPro" id="IPR001750">
    <property type="entry name" value="ND/Mrp_TM"/>
</dbReference>
<dbReference type="GO" id="GO:0003954">
    <property type="term" value="F:NADH dehydrogenase activity"/>
    <property type="evidence" value="ECO:0007669"/>
    <property type="project" value="TreeGrafter"/>
</dbReference>
<evidence type="ECO:0000256" key="2">
    <source>
        <dbReference type="ARBA" id="ARBA00012944"/>
    </source>
</evidence>